<dbReference type="Proteomes" id="UP000278807">
    <property type="component" value="Unassembled WGS sequence"/>
</dbReference>
<dbReference type="AlphaFoldDB" id="A0A0R3U048"/>
<protein>
    <submittedName>
        <fullName evidence="3">Deoxynucleotide monophosphate kinase</fullName>
    </submittedName>
</protein>
<evidence type="ECO:0000313" key="2">
    <source>
        <dbReference type="Proteomes" id="UP000278807"/>
    </source>
</evidence>
<keyword evidence="2" id="KW-1185">Reference proteome</keyword>
<dbReference type="WBParaSite" id="HNAJ_0001349701-mRNA-1">
    <property type="protein sequence ID" value="HNAJ_0001349701-mRNA-1"/>
    <property type="gene ID" value="HNAJ_0001349701"/>
</dbReference>
<organism evidence="3">
    <name type="scientific">Rodentolepis nana</name>
    <name type="common">Dwarf tapeworm</name>
    <name type="synonym">Hymenolepis nana</name>
    <dbReference type="NCBI Taxonomy" id="102285"/>
    <lineage>
        <taxon>Eukaryota</taxon>
        <taxon>Metazoa</taxon>
        <taxon>Spiralia</taxon>
        <taxon>Lophotrochozoa</taxon>
        <taxon>Platyhelminthes</taxon>
        <taxon>Cestoda</taxon>
        <taxon>Eucestoda</taxon>
        <taxon>Cyclophyllidea</taxon>
        <taxon>Hymenolepididae</taxon>
        <taxon>Rodentolepis</taxon>
    </lineage>
</organism>
<dbReference type="STRING" id="102285.A0A0R3U048"/>
<reference evidence="1 2" key="2">
    <citation type="submission" date="2018-11" db="EMBL/GenBank/DDBJ databases">
        <authorList>
            <consortium name="Pathogen Informatics"/>
        </authorList>
    </citation>
    <scope>NUCLEOTIDE SEQUENCE [LARGE SCALE GENOMIC DNA]</scope>
</reference>
<reference evidence="3" key="1">
    <citation type="submission" date="2017-02" db="UniProtKB">
        <authorList>
            <consortium name="WormBaseParasite"/>
        </authorList>
    </citation>
    <scope>IDENTIFICATION</scope>
</reference>
<accession>A0A0R3U048</accession>
<name>A0A0R3U048_RODNA</name>
<evidence type="ECO:0000313" key="1">
    <source>
        <dbReference type="EMBL" id="VDO16041.1"/>
    </source>
</evidence>
<sequence>MKKPRIKLKLFGSSLSGKTALSSSLRSGFIAGYFKRKMKAISHMADWLTDGGQLSNSAYWIPCKINEFALKTTFFLCELCINMSNILFVLTTCLKVIDRICSSNDMIVLKNIIMSPFKRSAHSKCTDMIVIM</sequence>
<dbReference type="EMBL" id="UZAE01015496">
    <property type="protein sequence ID" value="VDO16041.1"/>
    <property type="molecule type" value="Genomic_DNA"/>
</dbReference>
<evidence type="ECO:0000313" key="3">
    <source>
        <dbReference type="WBParaSite" id="HNAJ_0001349701-mRNA-1"/>
    </source>
</evidence>
<proteinExistence type="predicted"/>
<gene>
    <name evidence="1" type="ORF">HNAJ_LOCUS13471</name>
</gene>